<evidence type="ECO:0000256" key="9">
    <source>
        <dbReference type="ARBA" id="ARBA00022533"/>
    </source>
</evidence>
<evidence type="ECO:0000256" key="15">
    <source>
        <dbReference type="RuleBase" id="RU362093"/>
    </source>
</evidence>
<dbReference type="NCBIfam" id="NF002772">
    <property type="entry name" value="PRK02862.1"/>
    <property type="match status" value="1"/>
</dbReference>
<dbReference type="InterPro" id="IPR005835">
    <property type="entry name" value="NTP_transferase_dom"/>
</dbReference>
<keyword evidence="8 15" id="KW-0150">Chloroplast</keyword>
<keyword evidence="9" id="KW-0021">Allosteric enzyme</keyword>
<keyword evidence="10 15" id="KW-0808">Transferase</keyword>
<dbReference type="EC" id="2.7.7.27" evidence="7 15"/>
<dbReference type="PANTHER" id="PTHR43523">
    <property type="entry name" value="GLUCOSE-1-PHOSPHATE ADENYLYLTRANSFERASE-RELATED"/>
    <property type="match status" value="1"/>
</dbReference>
<dbReference type="GO" id="GO:0009507">
    <property type="term" value="C:chloroplast"/>
    <property type="evidence" value="ECO:0007669"/>
    <property type="project" value="UniProtKB-SubCell"/>
</dbReference>
<dbReference type="PANTHER" id="PTHR43523:SF4">
    <property type="entry name" value="GLUCOSE-1-PHOSPHATE ADENYLYLTRANSFERASE LARGE SUBUNIT 3, CHLOROPLASTIC"/>
    <property type="match status" value="1"/>
</dbReference>
<sequence length="517" mass="57476">MDICATLKSNAHFPRESEFWGERIRGSLKNNSFAGQFGKILRLEGKKQKVKAGVAFSVLTAENGRETVTVDVTRRERRRADPKSVAAIILGGGPGTQLFPLTNRAATPAVPVGGCYRMIDIPMSNCINSGVNKIFVLTQFNSASLNRHISRTYFGNGVNFGEGFVEVLAATQTQGETGMEWFKGTADAVRQFTWVFEDAKNKDVDNIVILSGDQLYRMDYMDLVQNHIDRNSDITISCAAAGESRASDFGLVKIDRWGKVVQFSEKPKRADLKAMQVDTTFLGLSPQEAKVNPYIASMGVYVFRRDVLLRLLKWRYPTSNDFGSEILPAAVMDHNVQAYVFRDYWEDIGTIKSFYDANLALTEESPKFQFYDPKTPFYTSPRFLPPTKIDNCTIKDAIVSHGCFLRECAVEHSIVGERSRLDGGVELKDTLMMGADYYETESEIASLLAEGKVPIGIGENTKIRNAIIDKNARIGKDVVILNKDGVQEADRPDAGFYIRSGITIIMEKATIPDGTVI</sequence>
<dbReference type="EMBL" id="CAMAPF010000231">
    <property type="protein sequence ID" value="CAH9114764.1"/>
    <property type="molecule type" value="Genomic_DNA"/>
</dbReference>
<accession>A0AAV0ERJ2</accession>
<dbReference type="InterPro" id="IPR011004">
    <property type="entry name" value="Trimer_LpxA-like_sf"/>
</dbReference>
<keyword evidence="13 15" id="KW-0067">ATP-binding</keyword>
<dbReference type="InterPro" id="IPR005836">
    <property type="entry name" value="ADP_Glu_pyroP_CS"/>
</dbReference>
<evidence type="ECO:0000256" key="3">
    <source>
        <dbReference type="ARBA" id="ARBA00004229"/>
    </source>
</evidence>
<dbReference type="EMBL" id="CAMAPF010000938">
    <property type="protein sequence ID" value="CAH9125859.1"/>
    <property type="molecule type" value="Genomic_DNA"/>
</dbReference>
<dbReference type="SUPFAM" id="SSF53448">
    <property type="entry name" value="Nucleotide-diphospho-sugar transferases"/>
    <property type="match status" value="1"/>
</dbReference>
<proteinExistence type="inferred from homology"/>
<feature type="domain" description="Nucleotidyl transferase" evidence="16">
    <location>
        <begin position="87"/>
        <end position="363"/>
    </location>
</feature>
<evidence type="ECO:0000313" key="17">
    <source>
        <dbReference type="EMBL" id="CAH9114764.1"/>
    </source>
</evidence>
<keyword evidence="19" id="KW-1185">Reference proteome</keyword>
<keyword evidence="15" id="KW-0934">Plastid</keyword>
<evidence type="ECO:0000256" key="10">
    <source>
        <dbReference type="ARBA" id="ARBA00022679"/>
    </source>
</evidence>
<keyword evidence="11 15" id="KW-0548">Nucleotidyltransferase</keyword>
<dbReference type="Pfam" id="PF25247">
    <property type="entry name" value="LbH_GLGC"/>
    <property type="match status" value="1"/>
</dbReference>
<evidence type="ECO:0000259" key="16">
    <source>
        <dbReference type="Pfam" id="PF00483"/>
    </source>
</evidence>
<dbReference type="GO" id="GO:0005978">
    <property type="term" value="P:glycogen biosynthetic process"/>
    <property type="evidence" value="ECO:0007669"/>
    <property type="project" value="InterPro"/>
</dbReference>
<dbReference type="CDD" id="cd04651">
    <property type="entry name" value="LbH_G1P_AT_C"/>
    <property type="match status" value="1"/>
</dbReference>
<dbReference type="GO" id="GO:0005524">
    <property type="term" value="F:ATP binding"/>
    <property type="evidence" value="ECO:0007669"/>
    <property type="project" value="UniProtKB-KW"/>
</dbReference>
<reference evidence="18" key="1">
    <citation type="submission" date="2022-07" db="EMBL/GenBank/DDBJ databases">
        <authorList>
            <person name="Macas J."/>
            <person name="Novak P."/>
            <person name="Neumann P."/>
        </authorList>
    </citation>
    <scope>NUCLEOTIDE SEQUENCE</scope>
</reference>
<organism evidence="18 19">
    <name type="scientific">Cuscuta epithymum</name>
    <dbReference type="NCBI Taxonomy" id="186058"/>
    <lineage>
        <taxon>Eukaryota</taxon>
        <taxon>Viridiplantae</taxon>
        <taxon>Streptophyta</taxon>
        <taxon>Embryophyta</taxon>
        <taxon>Tracheophyta</taxon>
        <taxon>Spermatophyta</taxon>
        <taxon>Magnoliopsida</taxon>
        <taxon>eudicotyledons</taxon>
        <taxon>Gunneridae</taxon>
        <taxon>Pentapetalae</taxon>
        <taxon>asterids</taxon>
        <taxon>lamiids</taxon>
        <taxon>Solanales</taxon>
        <taxon>Convolvulaceae</taxon>
        <taxon>Cuscuteae</taxon>
        <taxon>Cuscuta</taxon>
        <taxon>Cuscuta subgen. Cuscuta</taxon>
    </lineage>
</organism>
<dbReference type="PROSITE" id="PS00808">
    <property type="entry name" value="ADP_GLC_PYROPHOSPH_1"/>
    <property type="match status" value="1"/>
</dbReference>
<evidence type="ECO:0000256" key="5">
    <source>
        <dbReference type="ARBA" id="ARBA00010443"/>
    </source>
</evidence>
<dbReference type="GO" id="GO:0008878">
    <property type="term" value="F:glucose-1-phosphate adenylyltransferase activity"/>
    <property type="evidence" value="ECO:0007669"/>
    <property type="project" value="UniProtKB-EC"/>
</dbReference>
<evidence type="ECO:0000256" key="2">
    <source>
        <dbReference type="ARBA" id="ARBA00002231"/>
    </source>
</evidence>
<dbReference type="FunFam" id="3.90.550.10:FF:000030">
    <property type="entry name" value="Glucose-1-phosphate adenylyltransferase"/>
    <property type="match status" value="1"/>
</dbReference>
<dbReference type="Gene3D" id="3.90.550.10">
    <property type="entry name" value="Spore Coat Polysaccharide Biosynthesis Protein SpsA, Chain A"/>
    <property type="match status" value="1"/>
</dbReference>
<dbReference type="PROSITE" id="PS00810">
    <property type="entry name" value="ADP_GLC_PYROPHOSPH_3"/>
    <property type="match status" value="1"/>
</dbReference>
<dbReference type="Pfam" id="PF00483">
    <property type="entry name" value="NTP_transferase"/>
    <property type="match status" value="1"/>
</dbReference>
<keyword evidence="14 15" id="KW-0750">Starch biosynthesis</keyword>
<dbReference type="SUPFAM" id="SSF51161">
    <property type="entry name" value="Trimeric LpxA-like enzymes"/>
    <property type="match status" value="1"/>
</dbReference>
<comment type="function">
    <text evidence="2 15">This protein plays a role in synthesis of starch. It catalyzes the synthesis of the activated glycosyl donor, ADP-glucose from Glc-1-P and ATP.</text>
</comment>
<evidence type="ECO:0000256" key="11">
    <source>
        <dbReference type="ARBA" id="ARBA00022695"/>
    </source>
</evidence>
<dbReference type="AlphaFoldDB" id="A0AAV0ERJ2"/>
<evidence type="ECO:0000256" key="1">
    <source>
        <dbReference type="ARBA" id="ARBA00000956"/>
    </source>
</evidence>
<comment type="pathway">
    <text evidence="4 15">Glycan biosynthesis; starch biosynthesis.</text>
</comment>
<dbReference type="CDD" id="cd02508">
    <property type="entry name" value="ADP_Glucose_PP"/>
    <property type="match status" value="1"/>
</dbReference>
<evidence type="ECO:0000256" key="12">
    <source>
        <dbReference type="ARBA" id="ARBA00022741"/>
    </source>
</evidence>
<dbReference type="InterPro" id="IPR029044">
    <property type="entry name" value="Nucleotide-diphossugar_trans"/>
</dbReference>
<name>A0AAV0ERJ2_9ASTE</name>
<evidence type="ECO:0000256" key="13">
    <source>
        <dbReference type="ARBA" id="ARBA00022840"/>
    </source>
</evidence>
<evidence type="ECO:0000256" key="4">
    <source>
        <dbReference type="ARBA" id="ARBA00004727"/>
    </source>
</evidence>
<evidence type="ECO:0000313" key="18">
    <source>
        <dbReference type="EMBL" id="CAH9125859.1"/>
    </source>
</evidence>
<dbReference type="NCBIfam" id="TIGR02091">
    <property type="entry name" value="glgC"/>
    <property type="match status" value="1"/>
</dbReference>
<dbReference type="PROSITE" id="PS00809">
    <property type="entry name" value="ADP_GLC_PYROPHOSPH_2"/>
    <property type="match status" value="1"/>
</dbReference>
<evidence type="ECO:0000256" key="6">
    <source>
        <dbReference type="ARBA" id="ARBA00011680"/>
    </source>
</evidence>
<protein>
    <recommendedName>
        <fullName evidence="7 15">Glucose-1-phosphate adenylyltransferase</fullName>
        <ecNumber evidence="7 15">2.7.7.27</ecNumber>
    </recommendedName>
    <alternativeName>
        <fullName evidence="15">ADP-glucose pyrophosphorylase</fullName>
    </alternativeName>
</protein>
<comment type="subcellular location">
    <subcellularLocation>
        <location evidence="3 15">Plastid</location>
        <location evidence="3 15">Chloroplast</location>
    </subcellularLocation>
</comment>
<comment type="caution">
    <text evidence="18">The sequence shown here is derived from an EMBL/GenBank/DDBJ whole genome shotgun (WGS) entry which is preliminary data.</text>
</comment>
<dbReference type="FunFam" id="2.160.10.10:FF:000010">
    <property type="entry name" value="Glucose-1-phosphate adenylyltransferase"/>
    <property type="match status" value="1"/>
</dbReference>
<gene>
    <name evidence="17" type="ORF">CEPIT_LOCUS20849</name>
    <name evidence="18" type="ORF">CEPIT_LOCUS27082</name>
</gene>
<keyword evidence="12 15" id="KW-0547">Nucleotide-binding</keyword>
<comment type="similarity">
    <text evidence="5 15">Belongs to the bacterial/plant glucose-1-phosphate adenylyltransferase family.</text>
</comment>
<evidence type="ECO:0000256" key="7">
    <source>
        <dbReference type="ARBA" id="ARBA00012460"/>
    </source>
</evidence>
<dbReference type="InterPro" id="IPR011831">
    <property type="entry name" value="ADP-Glc_PPase"/>
</dbReference>
<evidence type="ECO:0000313" key="19">
    <source>
        <dbReference type="Proteomes" id="UP001152523"/>
    </source>
</evidence>
<comment type="subunit">
    <text evidence="6 15">Heterotetramer.</text>
</comment>
<dbReference type="Gene3D" id="2.160.10.10">
    <property type="entry name" value="Hexapeptide repeat proteins"/>
    <property type="match status" value="1"/>
</dbReference>
<evidence type="ECO:0000256" key="8">
    <source>
        <dbReference type="ARBA" id="ARBA00022528"/>
    </source>
</evidence>
<evidence type="ECO:0000256" key="14">
    <source>
        <dbReference type="ARBA" id="ARBA00022922"/>
    </source>
</evidence>
<dbReference type="Proteomes" id="UP001152523">
    <property type="component" value="Unassembled WGS sequence"/>
</dbReference>
<comment type="catalytic activity">
    <reaction evidence="1 15">
        <text>alpha-D-glucose 1-phosphate + ATP + H(+) = ADP-alpha-D-glucose + diphosphate</text>
        <dbReference type="Rhea" id="RHEA:12120"/>
        <dbReference type="ChEBI" id="CHEBI:15378"/>
        <dbReference type="ChEBI" id="CHEBI:30616"/>
        <dbReference type="ChEBI" id="CHEBI:33019"/>
        <dbReference type="ChEBI" id="CHEBI:57498"/>
        <dbReference type="ChEBI" id="CHEBI:58601"/>
        <dbReference type="EC" id="2.7.7.27"/>
    </reaction>
</comment>
<dbReference type="GO" id="GO:0019252">
    <property type="term" value="P:starch biosynthetic process"/>
    <property type="evidence" value="ECO:0007669"/>
    <property type="project" value="UniProtKB-KW"/>
</dbReference>